<feature type="non-terminal residue" evidence="1">
    <location>
        <position position="1"/>
    </location>
</feature>
<proteinExistence type="predicted"/>
<evidence type="ECO:0000313" key="2">
    <source>
        <dbReference type="Proteomes" id="UP000799118"/>
    </source>
</evidence>
<name>A0A6A4GTX9_9AGAR</name>
<dbReference type="OrthoDB" id="3203937at2759"/>
<gene>
    <name evidence="1" type="ORF">BT96DRAFT_835318</name>
</gene>
<accession>A0A6A4GTX9</accession>
<sequence length="52" mass="5963">VTHPSLEATETARNEYLMQISQCNPSMLVFLDESATNRHTTWCNYAWSKTGQ</sequence>
<reference evidence="1" key="1">
    <citation type="journal article" date="2019" name="Environ. Microbiol.">
        <title>Fungal ecological strategies reflected in gene transcription - a case study of two litter decomposers.</title>
        <authorList>
            <person name="Barbi F."/>
            <person name="Kohler A."/>
            <person name="Barry K."/>
            <person name="Baskaran P."/>
            <person name="Daum C."/>
            <person name="Fauchery L."/>
            <person name="Ihrmark K."/>
            <person name="Kuo A."/>
            <person name="LaButti K."/>
            <person name="Lipzen A."/>
            <person name="Morin E."/>
            <person name="Grigoriev I.V."/>
            <person name="Henrissat B."/>
            <person name="Lindahl B."/>
            <person name="Martin F."/>
        </authorList>
    </citation>
    <scope>NUCLEOTIDE SEQUENCE</scope>
    <source>
        <strain evidence="1">JB14</strain>
    </source>
</reference>
<dbReference type="Proteomes" id="UP000799118">
    <property type="component" value="Unassembled WGS sequence"/>
</dbReference>
<dbReference type="AlphaFoldDB" id="A0A6A4GTX9"/>
<organism evidence="1 2">
    <name type="scientific">Gymnopus androsaceus JB14</name>
    <dbReference type="NCBI Taxonomy" id="1447944"/>
    <lineage>
        <taxon>Eukaryota</taxon>
        <taxon>Fungi</taxon>
        <taxon>Dikarya</taxon>
        <taxon>Basidiomycota</taxon>
        <taxon>Agaricomycotina</taxon>
        <taxon>Agaricomycetes</taxon>
        <taxon>Agaricomycetidae</taxon>
        <taxon>Agaricales</taxon>
        <taxon>Marasmiineae</taxon>
        <taxon>Omphalotaceae</taxon>
        <taxon>Gymnopus</taxon>
    </lineage>
</organism>
<protein>
    <submittedName>
        <fullName evidence="1">Uncharacterized protein</fullName>
    </submittedName>
</protein>
<evidence type="ECO:0000313" key="1">
    <source>
        <dbReference type="EMBL" id="KAE9389158.1"/>
    </source>
</evidence>
<keyword evidence="2" id="KW-1185">Reference proteome</keyword>
<dbReference type="EMBL" id="ML769709">
    <property type="protein sequence ID" value="KAE9389158.1"/>
    <property type="molecule type" value="Genomic_DNA"/>
</dbReference>